<protein>
    <submittedName>
        <fullName evidence="1">Uncharacterized protein</fullName>
    </submittedName>
</protein>
<dbReference type="RefSeq" id="XP_007406693.1">
    <property type="nucleotide sequence ID" value="XM_007406631.1"/>
</dbReference>
<accession>F4RBA8</accession>
<reference evidence="2" key="1">
    <citation type="journal article" date="2011" name="Proc. Natl. Acad. Sci. U.S.A.">
        <title>Obligate biotrophy features unraveled by the genomic analysis of rust fungi.</title>
        <authorList>
            <person name="Duplessis S."/>
            <person name="Cuomo C.A."/>
            <person name="Lin Y.-C."/>
            <person name="Aerts A."/>
            <person name="Tisserant E."/>
            <person name="Veneault-Fourrey C."/>
            <person name="Joly D.L."/>
            <person name="Hacquard S."/>
            <person name="Amselem J."/>
            <person name="Cantarel B.L."/>
            <person name="Chiu R."/>
            <person name="Coutinho P.M."/>
            <person name="Feau N."/>
            <person name="Field M."/>
            <person name="Frey P."/>
            <person name="Gelhaye E."/>
            <person name="Goldberg J."/>
            <person name="Grabherr M.G."/>
            <person name="Kodira C.D."/>
            <person name="Kohler A."/>
            <person name="Kuees U."/>
            <person name="Lindquist E.A."/>
            <person name="Lucas S.M."/>
            <person name="Mago R."/>
            <person name="Mauceli E."/>
            <person name="Morin E."/>
            <person name="Murat C."/>
            <person name="Pangilinan J.L."/>
            <person name="Park R."/>
            <person name="Pearson M."/>
            <person name="Quesneville H."/>
            <person name="Rouhier N."/>
            <person name="Sakthikumar S."/>
            <person name="Salamov A.A."/>
            <person name="Schmutz J."/>
            <person name="Selles B."/>
            <person name="Shapiro H."/>
            <person name="Tanguay P."/>
            <person name="Tuskan G.A."/>
            <person name="Henrissat B."/>
            <person name="Van de Peer Y."/>
            <person name="Rouze P."/>
            <person name="Ellis J.G."/>
            <person name="Dodds P.N."/>
            <person name="Schein J.E."/>
            <person name="Zhong S."/>
            <person name="Hamelin R.C."/>
            <person name="Grigoriev I.V."/>
            <person name="Szabo L.J."/>
            <person name="Martin F."/>
        </authorList>
    </citation>
    <scope>NUCLEOTIDE SEQUENCE [LARGE SCALE GENOMIC DNA]</scope>
    <source>
        <strain evidence="2">98AG31 / pathotype 3-4-7</strain>
    </source>
</reference>
<dbReference type="AlphaFoldDB" id="F4RBA8"/>
<dbReference type="HOGENOM" id="CLU_2441303_0_0_1"/>
<dbReference type="KEGG" id="mlr:MELLADRAFT_71035"/>
<evidence type="ECO:0000313" key="1">
    <source>
        <dbReference type="EMBL" id="EGG10392.1"/>
    </source>
</evidence>
<dbReference type="EMBL" id="GL883095">
    <property type="protein sequence ID" value="EGG10392.1"/>
    <property type="molecule type" value="Genomic_DNA"/>
</dbReference>
<dbReference type="GeneID" id="18931704"/>
<sequence>MRSRTTLRSKVAQAHVLQLDYRLRLLKVSFHQVNVPDTNCDMTHPMPSIIENKSVPYLIQSTPFCYLTNWTYCHRVFVRYVAFCSKPIMT</sequence>
<organism evidence="2">
    <name type="scientific">Melampsora larici-populina (strain 98AG31 / pathotype 3-4-7)</name>
    <name type="common">Poplar leaf rust fungus</name>
    <dbReference type="NCBI Taxonomy" id="747676"/>
    <lineage>
        <taxon>Eukaryota</taxon>
        <taxon>Fungi</taxon>
        <taxon>Dikarya</taxon>
        <taxon>Basidiomycota</taxon>
        <taxon>Pucciniomycotina</taxon>
        <taxon>Pucciniomycetes</taxon>
        <taxon>Pucciniales</taxon>
        <taxon>Melampsoraceae</taxon>
        <taxon>Melampsora</taxon>
    </lineage>
</organism>
<keyword evidence="2" id="KW-1185">Reference proteome</keyword>
<evidence type="ECO:0000313" key="2">
    <source>
        <dbReference type="Proteomes" id="UP000001072"/>
    </source>
</evidence>
<name>F4RBA8_MELLP</name>
<proteinExistence type="predicted"/>
<dbReference type="VEuPathDB" id="FungiDB:MELLADRAFT_71035"/>
<dbReference type="Proteomes" id="UP000001072">
    <property type="component" value="Unassembled WGS sequence"/>
</dbReference>
<dbReference type="InParanoid" id="F4RBA8"/>
<gene>
    <name evidence="1" type="ORF">MELLADRAFT_71035</name>
</gene>